<evidence type="ECO:0000313" key="4">
    <source>
        <dbReference type="Proteomes" id="UP001054902"/>
    </source>
</evidence>
<organism evidence="3 4">
    <name type="scientific">Chaetoceros tenuissimus</name>
    <dbReference type="NCBI Taxonomy" id="426638"/>
    <lineage>
        <taxon>Eukaryota</taxon>
        <taxon>Sar</taxon>
        <taxon>Stramenopiles</taxon>
        <taxon>Ochrophyta</taxon>
        <taxon>Bacillariophyta</taxon>
        <taxon>Coscinodiscophyceae</taxon>
        <taxon>Chaetocerotophycidae</taxon>
        <taxon>Chaetocerotales</taxon>
        <taxon>Chaetocerotaceae</taxon>
        <taxon>Chaetoceros</taxon>
    </lineage>
</organism>
<proteinExistence type="predicted"/>
<dbReference type="Gene3D" id="3.40.50.11550">
    <property type="match status" value="1"/>
</dbReference>
<feature type="signal peptide" evidence="1">
    <location>
        <begin position="1"/>
        <end position="20"/>
    </location>
</feature>
<protein>
    <recommendedName>
        <fullName evidence="2">Haem-binding uptake Tiki superfamily ChaN domain-containing protein</fullName>
    </recommendedName>
</protein>
<gene>
    <name evidence="3" type="ORF">CTEN210_01459</name>
</gene>
<keyword evidence="4" id="KW-1185">Reference proteome</keyword>
<reference evidence="3 4" key="1">
    <citation type="journal article" date="2021" name="Sci. Rep.">
        <title>The genome of the diatom Chaetoceros tenuissimus carries an ancient integrated fragment of an extant virus.</title>
        <authorList>
            <person name="Hongo Y."/>
            <person name="Kimura K."/>
            <person name="Takaki Y."/>
            <person name="Yoshida Y."/>
            <person name="Baba S."/>
            <person name="Kobayashi G."/>
            <person name="Nagasaki K."/>
            <person name="Hano T."/>
            <person name="Tomaru Y."/>
        </authorList>
    </citation>
    <scope>NUCLEOTIDE SEQUENCE [LARGE SCALE GENOMIC DNA]</scope>
    <source>
        <strain evidence="3 4">NIES-3715</strain>
    </source>
</reference>
<dbReference type="AlphaFoldDB" id="A0AAD3CI09"/>
<sequence>MHLSKILACGFLSLACSCYAFEIPQSRRAFTKEAISIGITSTLFPSISNAKGELPTDKQDISYLAYEVIPDAAKLSPSIKQIDAQKFVKQSIFQNRKKQQGGVVWLGEHHNSQKDHLLQAYFIENLYKQRGNNQKMSIGLEQIQVQFQPVLDAFVDGKITEEEMLEQCQWSTRWTWPYENYRPVFQLARDLKIPLIALNVNSEDLAKVEVDGLQGLPISTMKKYIKNPTLFSNFVSSTAFKAYSAYVIEPSYDLHKEMGILRTTIAGQQLEEDMTFRNFLSGRILWDESMAGNAYQWTKENEGGLMIGLIGADHVKFNKGVVGRYQRLVENYQQKENKPFGDSINTSVLLNPTLIDTRPSGTADAYMNAYSSQFPDQLTLQLRYLKDGILPSSPDRALPSSTGGVLPLADYIVVSA</sequence>
<dbReference type="EMBL" id="BLLK01000020">
    <property type="protein sequence ID" value="GFH44985.1"/>
    <property type="molecule type" value="Genomic_DNA"/>
</dbReference>
<evidence type="ECO:0000259" key="2">
    <source>
        <dbReference type="Pfam" id="PF04187"/>
    </source>
</evidence>
<dbReference type="CDD" id="cd14727">
    <property type="entry name" value="ChanN-like"/>
    <property type="match status" value="1"/>
</dbReference>
<dbReference type="SUPFAM" id="SSF159501">
    <property type="entry name" value="EreA/ChaN-like"/>
    <property type="match status" value="1"/>
</dbReference>
<dbReference type="InterPro" id="IPR007314">
    <property type="entry name" value="Cofac_haem-bd_dom"/>
</dbReference>
<evidence type="ECO:0000256" key="1">
    <source>
        <dbReference type="SAM" id="SignalP"/>
    </source>
</evidence>
<feature type="domain" description="Haem-binding uptake Tiki superfamily ChaN" evidence="2">
    <location>
        <begin position="99"/>
        <end position="322"/>
    </location>
</feature>
<name>A0AAD3CI09_9STRA</name>
<comment type="caution">
    <text evidence="3">The sequence shown here is derived from an EMBL/GenBank/DDBJ whole genome shotgun (WGS) entry which is preliminary data.</text>
</comment>
<keyword evidence="1" id="KW-0732">Signal</keyword>
<dbReference type="PROSITE" id="PS51257">
    <property type="entry name" value="PROKAR_LIPOPROTEIN"/>
    <property type="match status" value="1"/>
</dbReference>
<evidence type="ECO:0000313" key="3">
    <source>
        <dbReference type="EMBL" id="GFH44985.1"/>
    </source>
</evidence>
<dbReference type="Pfam" id="PF04187">
    <property type="entry name" value="Cofac_haem_bdg"/>
    <property type="match status" value="1"/>
</dbReference>
<accession>A0AAD3CI09</accession>
<feature type="chain" id="PRO_5042211146" description="Haem-binding uptake Tiki superfamily ChaN domain-containing protein" evidence="1">
    <location>
        <begin position="21"/>
        <end position="416"/>
    </location>
</feature>
<dbReference type="Proteomes" id="UP001054902">
    <property type="component" value="Unassembled WGS sequence"/>
</dbReference>